<name>A0ABS3UUX5_9ACTN</name>
<reference evidence="2 3" key="1">
    <citation type="submission" date="2021-03" db="EMBL/GenBank/DDBJ databases">
        <title>Actinoplanes flavus sp. nov., a novel actinomycete isolated from Coconut Palm rhizosphere soil.</title>
        <authorList>
            <person name="Luo X."/>
        </authorList>
    </citation>
    <scope>NUCLEOTIDE SEQUENCE [LARGE SCALE GENOMIC DNA]</scope>
    <source>
        <strain evidence="2 3">NEAU-H7</strain>
    </source>
</reference>
<evidence type="ECO:0000256" key="1">
    <source>
        <dbReference type="SAM" id="MobiDB-lite"/>
    </source>
</evidence>
<proteinExistence type="predicted"/>
<comment type="caution">
    <text evidence="2">The sequence shown here is derived from an EMBL/GenBank/DDBJ whole genome shotgun (WGS) entry which is preliminary data.</text>
</comment>
<dbReference type="Proteomes" id="UP000679690">
    <property type="component" value="Unassembled WGS sequence"/>
</dbReference>
<evidence type="ECO:0000313" key="3">
    <source>
        <dbReference type="Proteomes" id="UP000679690"/>
    </source>
</evidence>
<organism evidence="2 3">
    <name type="scientific">Actinoplanes flavus</name>
    <dbReference type="NCBI Taxonomy" id="2820290"/>
    <lineage>
        <taxon>Bacteria</taxon>
        <taxon>Bacillati</taxon>
        <taxon>Actinomycetota</taxon>
        <taxon>Actinomycetes</taxon>
        <taxon>Micromonosporales</taxon>
        <taxon>Micromonosporaceae</taxon>
        <taxon>Actinoplanes</taxon>
    </lineage>
</organism>
<feature type="region of interest" description="Disordered" evidence="1">
    <location>
        <begin position="51"/>
        <end position="72"/>
    </location>
</feature>
<dbReference type="EMBL" id="JAGFNS010000028">
    <property type="protein sequence ID" value="MBO3742376.1"/>
    <property type="molecule type" value="Genomic_DNA"/>
</dbReference>
<evidence type="ECO:0000313" key="2">
    <source>
        <dbReference type="EMBL" id="MBO3742376.1"/>
    </source>
</evidence>
<accession>A0ABS3UUX5</accession>
<dbReference type="RefSeq" id="WP_208471579.1">
    <property type="nucleotide sequence ID" value="NZ_JAGFNS010000028.1"/>
</dbReference>
<protein>
    <submittedName>
        <fullName evidence="2">Uncharacterized protein</fullName>
    </submittedName>
</protein>
<gene>
    <name evidence="2" type="ORF">J5X75_33195</name>
</gene>
<sequence length="89" mass="10601">MADEPEVRQLAERHPREWTDEEYPWFEELEFVAVHEYERRERDPSRIHGALRARDAGDVTPCQDRAEDDRDADEALPRLTAMFGGRMWD</sequence>
<keyword evidence="3" id="KW-1185">Reference proteome</keyword>